<evidence type="ECO:0000313" key="2">
    <source>
        <dbReference type="EMBL" id="CAJ0581930.1"/>
    </source>
</evidence>
<feature type="non-terminal residue" evidence="2">
    <location>
        <position position="140"/>
    </location>
</feature>
<reference evidence="2" key="1">
    <citation type="submission" date="2023-06" db="EMBL/GenBank/DDBJ databases">
        <authorList>
            <person name="Delattre M."/>
        </authorList>
    </citation>
    <scope>NUCLEOTIDE SEQUENCE</scope>
    <source>
        <strain evidence="2">AF72</strain>
    </source>
</reference>
<accession>A0AA36GE30</accession>
<sequence>MYLMIGKEPKEPREDRSRLGCNPHNFGENSGSAATNSTPPYAGTSGARYREIKPAAIAQAAKTFWQTANSTIPQSTACFMAEIEPKPRIGCSTTLPVKAPSSIQDLGHYPQPSFKFRTNPLHALSTDATHGHGPSAVFPL</sequence>
<protein>
    <submittedName>
        <fullName evidence="2">Uncharacterized protein</fullName>
    </submittedName>
</protein>
<dbReference type="EMBL" id="CATQJA010002664">
    <property type="protein sequence ID" value="CAJ0581930.1"/>
    <property type="molecule type" value="Genomic_DNA"/>
</dbReference>
<dbReference type="AlphaFoldDB" id="A0AA36GE30"/>
<feature type="region of interest" description="Disordered" evidence="1">
    <location>
        <begin position="1"/>
        <end position="46"/>
    </location>
</feature>
<dbReference type="Proteomes" id="UP001177023">
    <property type="component" value="Unassembled WGS sequence"/>
</dbReference>
<gene>
    <name evidence="2" type="ORF">MSPICULIGERA_LOCUS20079</name>
</gene>
<evidence type="ECO:0000256" key="1">
    <source>
        <dbReference type="SAM" id="MobiDB-lite"/>
    </source>
</evidence>
<comment type="caution">
    <text evidence="2">The sequence shown here is derived from an EMBL/GenBank/DDBJ whole genome shotgun (WGS) entry which is preliminary data.</text>
</comment>
<keyword evidence="3" id="KW-1185">Reference proteome</keyword>
<feature type="compositionally biased region" description="Polar residues" evidence="1">
    <location>
        <begin position="27"/>
        <end position="39"/>
    </location>
</feature>
<organism evidence="2 3">
    <name type="scientific">Mesorhabditis spiculigera</name>
    <dbReference type="NCBI Taxonomy" id="96644"/>
    <lineage>
        <taxon>Eukaryota</taxon>
        <taxon>Metazoa</taxon>
        <taxon>Ecdysozoa</taxon>
        <taxon>Nematoda</taxon>
        <taxon>Chromadorea</taxon>
        <taxon>Rhabditida</taxon>
        <taxon>Rhabditina</taxon>
        <taxon>Rhabditomorpha</taxon>
        <taxon>Rhabditoidea</taxon>
        <taxon>Rhabditidae</taxon>
        <taxon>Mesorhabditinae</taxon>
        <taxon>Mesorhabditis</taxon>
    </lineage>
</organism>
<name>A0AA36GE30_9BILA</name>
<evidence type="ECO:0000313" key="3">
    <source>
        <dbReference type="Proteomes" id="UP001177023"/>
    </source>
</evidence>
<feature type="compositionally biased region" description="Basic and acidic residues" evidence="1">
    <location>
        <begin position="7"/>
        <end position="18"/>
    </location>
</feature>
<proteinExistence type="predicted"/>